<dbReference type="OMA" id="CVWNDYI"/>
<dbReference type="VEuPathDB" id="FungiDB:TSTA_007500"/>
<sequence>MDKVLSFQPRTSKPKHFSYKTTLQNKMYIFSAITALLLSASPAIVSGASIPDPLERRDYCGTLTTFAESDAVALANSLQNAENANGEMKYVPAHSYQEWDWGSARLCVWNDYIAENTHVSLWEAGWAAGYINNKCCKGSECTGGEATAHGDSGLRLRVVLKGTSESCM</sequence>
<proteinExistence type="predicted"/>
<dbReference type="OrthoDB" id="5043970at2759"/>
<protein>
    <submittedName>
        <fullName evidence="1">Uncharacterized protein</fullName>
    </submittedName>
</protein>
<dbReference type="GeneID" id="8103279"/>
<gene>
    <name evidence="1" type="ORF">TSTA_007500</name>
</gene>
<keyword evidence="2" id="KW-1185">Reference proteome</keyword>
<evidence type="ECO:0000313" key="1">
    <source>
        <dbReference type="EMBL" id="EED11460.1"/>
    </source>
</evidence>
<dbReference type="RefSeq" id="XP_002488776.1">
    <property type="nucleotide sequence ID" value="XM_002488731.1"/>
</dbReference>
<accession>B8MVF1</accession>
<dbReference type="AlphaFoldDB" id="B8MVF1"/>
<organism evidence="1 2">
    <name type="scientific">Talaromyces stipitatus (strain ATCC 10500 / CBS 375.48 / QM 6759 / NRRL 1006)</name>
    <name type="common">Penicillium stipitatum</name>
    <dbReference type="NCBI Taxonomy" id="441959"/>
    <lineage>
        <taxon>Eukaryota</taxon>
        <taxon>Fungi</taxon>
        <taxon>Dikarya</taxon>
        <taxon>Ascomycota</taxon>
        <taxon>Pezizomycotina</taxon>
        <taxon>Eurotiomycetes</taxon>
        <taxon>Eurotiomycetidae</taxon>
        <taxon>Eurotiales</taxon>
        <taxon>Trichocomaceae</taxon>
        <taxon>Talaromyces</taxon>
        <taxon>Talaromyces sect. Talaromyces</taxon>
    </lineage>
</organism>
<dbReference type="Proteomes" id="UP000001745">
    <property type="component" value="Unassembled WGS sequence"/>
</dbReference>
<evidence type="ECO:0000313" key="2">
    <source>
        <dbReference type="Proteomes" id="UP000001745"/>
    </source>
</evidence>
<name>B8MVF1_TALSN</name>
<dbReference type="EMBL" id="EQ962663">
    <property type="protein sequence ID" value="EED11460.1"/>
    <property type="molecule type" value="Genomic_DNA"/>
</dbReference>
<dbReference type="HOGENOM" id="CLU_1704295_0_0_1"/>
<dbReference type="InParanoid" id="B8MVF1"/>
<reference evidence="2" key="1">
    <citation type="journal article" date="2015" name="Genome Announc.">
        <title>Genome sequence of the AIDS-associated pathogen Penicillium marneffei (ATCC18224) and its near taxonomic relative Talaromyces stipitatus (ATCC10500).</title>
        <authorList>
            <person name="Nierman W.C."/>
            <person name="Fedorova-Abrams N.D."/>
            <person name="Andrianopoulos A."/>
        </authorList>
    </citation>
    <scope>NUCLEOTIDE SEQUENCE [LARGE SCALE GENOMIC DNA]</scope>
    <source>
        <strain evidence="2">ATCC 10500 / CBS 375.48 / QM 6759 / NRRL 1006</strain>
    </source>
</reference>
<dbReference type="eggNOG" id="ENOG502RAYM">
    <property type="taxonomic scope" value="Eukaryota"/>
</dbReference>